<comment type="caution">
    <text evidence="1">The sequence shown here is derived from an EMBL/GenBank/DDBJ whole genome shotgun (WGS) entry which is preliminary data.</text>
</comment>
<accession>A0AA86MP99</accession>
<evidence type="ECO:0000313" key="2">
    <source>
        <dbReference type="Proteomes" id="UP000789738"/>
    </source>
</evidence>
<evidence type="ECO:0000313" key="1">
    <source>
        <dbReference type="EMBL" id="CAG9709752.1"/>
    </source>
</evidence>
<gene>
    <name evidence="1" type="ORF">CNEO_44388</name>
</gene>
<dbReference type="AlphaFoldDB" id="A0AA86MP99"/>
<reference evidence="1" key="1">
    <citation type="submission" date="2021-10" db="EMBL/GenBank/DDBJ databases">
        <authorList>
            <person name="Mesa V."/>
        </authorList>
    </citation>
    <scope>NUCLEOTIDE SEQUENCE</scope>
    <source>
        <strain evidence="1">CC3_PB</strain>
    </source>
</reference>
<dbReference type="Proteomes" id="UP000789738">
    <property type="component" value="Unassembled WGS sequence"/>
</dbReference>
<organism evidence="1 2">
    <name type="scientific">Clostridium neonatale</name>
    <dbReference type="NCBI Taxonomy" id="137838"/>
    <lineage>
        <taxon>Bacteria</taxon>
        <taxon>Bacillati</taxon>
        <taxon>Bacillota</taxon>
        <taxon>Clostridia</taxon>
        <taxon>Eubacteriales</taxon>
        <taxon>Clostridiaceae</taxon>
        <taxon>Clostridium</taxon>
    </lineage>
</organism>
<protein>
    <submittedName>
        <fullName evidence="1">Uncharacterized protein</fullName>
    </submittedName>
</protein>
<name>A0AA86MP99_9CLOT</name>
<sequence length="98" mass="10810">MAKTVAISRNMSIFLPPILSIFKLALNPTVQKNIIWKKFCSVVSNSNKTILLCLRIICIIENISPPITGEGIAYLENKGTAFLTAFPSKRKMTASPID</sequence>
<dbReference type="EMBL" id="CAKJVE010000004">
    <property type="protein sequence ID" value="CAG9709752.1"/>
    <property type="molecule type" value="Genomic_DNA"/>
</dbReference>
<proteinExistence type="predicted"/>